<accession>A0A6J1DQW4</accession>
<dbReference type="GO" id="GO:0006893">
    <property type="term" value="P:Golgi to plasma membrane transport"/>
    <property type="evidence" value="ECO:0007669"/>
    <property type="project" value="TreeGrafter"/>
</dbReference>
<dbReference type="GO" id="GO:0008104">
    <property type="term" value="P:intracellular protein localization"/>
    <property type="evidence" value="ECO:0007669"/>
    <property type="project" value="TreeGrafter"/>
</dbReference>
<reference evidence="4" key="1">
    <citation type="submission" date="2025-08" db="UniProtKB">
        <authorList>
            <consortium name="RefSeq"/>
        </authorList>
    </citation>
    <scope>IDENTIFICATION</scope>
    <source>
        <strain evidence="4">OHB3-1</strain>
    </source>
</reference>
<evidence type="ECO:0000256" key="2">
    <source>
        <dbReference type="SAM" id="MobiDB-lite"/>
    </source>
</evidence>
<dbReference type="PANTHER" id="PTHR21426">
    <property type="entry name" value="EXOCYST COMPLEX COMPONENT 8"/>
    <property type="match status" value="1"/>
</dbReference>
<proteinExistence type="predicted"/>
<dbReference type="AlphaFoldDB" id="A0A6J1DQW4"/>
<dbReference type="GeneID" id="111023490"/>
<keyword evidence="1" id="KW-0813">Transport</keyword>
<evidence type="ECO:0000313" key="3">
    <source>
        <dbReference type="Proteomes" id="UP000504603"/>
    </source>
</evidence>
<dbReference type="OrthoDB" id="642193at2759"/>
<dbReference type="GO" id="GO:0006887">
    <property type="term" value="P:exocytosis"/>
    <property type="evidence" value="ECO:0007669"/>
    <property type="project" value="InterPro"/>
</dbReference>
<evidence type="ECO:0000313" key="4">
    <source>
        <dbReference type="RefSeq" id="XP_022156640.1"/>
    </source>
</evidence>
<dbReference type="PANTHER" id="PTHR21426:SF13">
    <property type="entry name" value="OS08G0566700 PROTEIN"/>
    <property type="match status" value="1"/>
</dbReference>
<dbReference type="GO" id="GO:0000145">
    <property type="term" value="C:exocyst"/>
    <property type="evidence" value="ECO:0007669"/>
    <property type="project" value="InterPro"/>
</dbReference>
<evidence type="ECO:0000256" key="1">
    <source>
        <dbReference type="ARBA" id="ARBA00022448"/>
    </source>
</evidence>
<dbReference type="InterPro" id="IPR033961">
    <property type="entry name" value="Exo84"/>
</dbReference>
<dbReference type="KEGG" id="mcha:111023490"/>
<protein>
    <submittedName>
        <fullName evidence="4">Uncharacterized protein LOC111023490 isoform X1</fullName>
    </submittedName>
</protein>
<name>A0A6J1DQW4_MOMCH</name>
<organism evidence="3 4">
    <name type="scientific">Momordica charantia</name>
    <name type="common">Bitter gourd</name>
    <name type="synonym">Balsam pear</name>
    <dbReference type="NCBI Taxonomy" id="3673"/>
    <lineage>
        <taxon>Eukaryota</taxon>
        <taxon>Viridiplantae</taxon>
        <taxon>Streptophyta</taxon>
        <taxon>Embryophyta</taxon>
        <taxon>Tracheophyta</taxon>
        <taxon>Spermatophyta</taxon>
        <taxon>Magnoliopsida</taxon>
        <taxon>eudicotyledons</taxon>
        <taxon>Gunneridae</taxon>
        <taxon>Pentapetalae</taxon>
        <taxon>rosids</taxon>
        <taxon>fabids</taxon>
        <taxon>Cucurbitales</taxon>
        <taxon>Cucurbitaceae</taxon>
        <taxon>Momordiceae</taxon>
        <taxon>Momordica</taxon>
    </lineage>
</organism>
<dbReference type="Proteomes" id="UP000504603">
    <property type="component" value="Unplaced"/>
</dbReference>
<gene>
    <name evidence="4" type="primary">LOC111023490</name>
</gene>
<dbReference type="RefSeq" id="XP_022156640.1">
    <property type="nucleotide sequence ID" value="XM_022300948.1"/>
</dbReference>
<keyword evidence="3" id="KW-1185">Reference proteome</keyword>
<feature type="region of interest" description="Disordered" evidence="2">
    <location>
        <begin position="274"/>
        <end position="295"/>
    </location>
</feature>
<sequence length="295" mass="32959">MLIGLTPGPTKKEKEKQVTVHMISPPSKQELAKATATGNRRNQSFAMEACFYWSEVWIVSLASFQEKPFPMQPPSTSSPAHFHDSDDESEVRSMTAKGINHLCSELLELKAESNGDFHRIIISTCLSFSRTFEQVKVMQQDLIQLKGEISTQTNLVKHLVDGIDLAVEAGETDPTVVDSTTLQPSQFSRISWLIDSEAHIYSVAKALDALICEDRIDEALEIIKVEDDNLQRVKAEEEDYPFDIVTLYDCVVSDKRAKIKLRLAHASDYAQTAAQGEIVPTTDRPPPSHDVPVEF</sequence>